<dbReference type="EMBL" id="BTSY01000004">
    <property type="protein sequence ID" value="GMT23644.1"/>
    <property type="molecule type" value="Genomic_DNA"/>
</dbReference>
<dbReference type="Proteomes" id="UP001432322">
    <property type="component" value="Unassembled WGS sequence"/>
</dbReference>
<evidence type="ECO:0000313" key="2">
    <source>
        <dbReference type="EMBL" id="GMT23644.1"/>
    </source>
</evidence>
<sequence>SSSSSFFSTIFLFLGGLLAVWVVLPVNSSLDSSFTDPSSFSFPFVISVISSTFDFFPFFSFGSVDFESEGRRRLVDFNFCDSSLFDSCCKLELRVRREPRIRLD</sequence>
<accession>A0AAV5VVR5</accession>
<evidence type="ECO:0000256" key="1">
    <source>
        <dbReference type="SAM" id="Phobius"/>
    </source>
</evidence>
<name>A0AAV5VVR5_9BILA</name>
<keyword evidence="1" id="KW-0812">Transmembrane</keyword>
<comment type="caution">
    <text evidence="2">The sequence shown here is derived from an EMBL/GenBank/DDBJ whole genome shotgun (WGS) entry which is preliminary data.</text>
</comment>
<protein>
    <submittedName>
        <fullName evidence="2">Uncharacterized protein</fullName>
    </submittedName>
</protein>
<evidence type="ECO:0000313" key="3">
    <source>
        <dbReference type="Proteomes" id="UP001432322"/>
    </source>
</evidence>
<feature type="transmembrane region" description="Helical" evidence="1">
    <location>
        <begin position="7"/>
        <end position="24"/>
    </location>
</feature>
<organism evidence="2 3">
    <name type="scientific">Pristionchus fissidentatus</name>
    <dbReference type="NCBI Taxonomy" id="1538716"/>
    <lineage>
        <taxon>Eukaryota</taxon>
        <taxon>Metazoa</taxon>
        <taxon>Ecdysozoa</taxon>
        <taxon>Nematoda</taxon>
        <taxon>Chromadorea</taxon>
        <taxon>Rhabditida</taxon>
        <taxon>Rhabditina</taxon>
        <taxon>Diplogasteromorpha</taxon>
        <taxon>Diplogasteroidea</taxon>
        <taxon>Neodiplogasteridae</taxon>
        <taxon>Pristionchus</taxon>
    </lineage>
</organism>
<feature type="transmembrane region" description="Helical" evidence="1">
    <location>
        <begin position="44"/>
        <end position="64"/>
    </location>
</feature>
<gene>
    <name evidence="2" type="ORF">PFISCL1PPCAC_14941</name>
</gene>
<keyword evidence="1" id="KW-0472">Membrane</keyword>
<feature type="non-terminal residue" evidence="2">
    <location>
        <position position="104"/>
    </location>
</feature>
<reference evidence="2" key="1">
    <citation type="submission" date="2023-10" db="EMBL/GenBank/DDBJ databases">
        <title>Genome assembly of Pristionchus species.</title>
        <authorList>
            <person name="Yoshida K."/>
            <person name="Sommer R.J."/>
        </authorList>
    </citation>
    <scope>NUCLEOTIDE SEQUENCE</scope>
    <source>
        <strain evidence="2">RS5133</strain>
    </source>
</reference>
<dbReference type="AlphaFoldDB" id="A0AAV5VVR5"/>
<keyword evidence="1" id="KW-1133">Transmembrane helix</keyword>
<feature type="non-terminal residue" evidence="2">
    <location>
        <position position="1"/>
    </location>
</feature>
<keyword evidence="3" id="KW-1185">Reference proteome</keyword>
<proteinExistence type="predicted"/>